<feature type="domain" description="Mechanosensitive ion channel transmembrane helices 2/3" evidence="10">
    <location>
        <begin position="61"/>
        <end position="101"/>
    </location>
</feature>
<sequence>MQDIENYFIGSIPQLQILGIALLKATLILVLGYYFSRFIRKKISQAIAKRDAILGQFISQVIFILSIVVIIIAALGTIGVQTNSIIAVLGTAGVAIALGLKDSLSSVASGIILIILRPFKQGDLIEISGMTGYVEAINLFTTHLRLTDGKFAIVPNSNIAKANIVNTTLNEQRRIDLIIGVGYQSDVESVKNIINDVLQNTPEVDLAQTYFIGLSELGESSLNFTLRFWVKLESGVLNAQCKVLESIKAQLDKNGIEIPYNKLDVNIIKAD</sequence>
<dbReference type="InterPro" id="IPR045275">
    <property type="entry name" value="MscS_archaea/bacteria_type"/>
</dbReference>
<feature type="domain" description="Mechanosensitive ion channel MscS C-terminal" evidence="9">
    <location>
        <begin position="176"/>
        <end position="258"/>
    </location>
</feature>
<dbReference type="SUPFAM" id="SSF82861">
    <property type="entry name" value="Mechanosensitive channel protein MscS (YggB), transmembrane region"/>
    <property type="match status" value="1"/>
</dbReference>
<comment type="similarity">
    <text evidence="2">Belongs to the MscS (TC 1.A.23) family.</text>
</comment>
<dbReference type="InterPro" id="IPR049142">
    <property type="entry name" value="MS_channel_1st"/>
</dbReference>
<accession>A0ABZ3F6M6</accession>
<keyword evidence="3" id="KW-1003">Cell membrane</keyword>
<reference evidence="11 12" key="1">
    <citation type="submission" date="2024-02" db="EMBL/GenBank/DDBJ databases">
        <title>Genome and pathogenicity analysis of Helicobacter mastomyrinus isolated from mice.</title>
        <authorList>
            <person name="Zhu L."/>
        </authorList>
    </citation>
    <scope>NUCLEOTIDE SEQUENCE [LARGE SCALE GENOMIC DNA]</scope>
    <source>
        <strain evidence="11 12">Hm-17</strain>
    </source>
</reference>
<dbReference type="NCBIfam" id="NF047602">
    <property type="entry name" value="MscsSHelicob"/>
    <property type="match status" value="1"/>
</dbReference>
<organism evidence="11 12">
    <name type="scientific">Helicobacter mastomyrinus</name>
    <dbReference type="NCBI Taxonomy" id="287948"/>
    <lineage>
        <taxon>Bacteria</taxon>
        <taxon>Pseudomonadati</taxon>
        <taxon>Campylobacterota</taxon>
        <taxon>Epsilonproteobacteria</taxon>
        <taxon>Campylobacterales</taxon>
        <taxon>Helicobacteraceae</taxon>
        <taxon>Helicobacter</taxon>
    </lineage>
</organism>
<evidence type="ECO:0000256" key="2">
    <source>
        <dbReference type="ARBA" id="ARBA00008017"/>
    </source>
</evidence>
<proteinExistence type="inferred from homology"/>
<evidence type="ECO:0000259" key="8">
    <source>
        <dbReference type="Pfam" id="PF00924"/>
    </source>
</evidence>
<dbReference type="InterPro" id="IPR010920">
    <property type="entry name" value="LSM_dom_sf"/>
</dbReference>
<name>A0ABZ3F6M6_9HELI</name>
<evidence type="ECO:0000259" key="9">
    <source>
        <dbReference type="Pfam" id="PF21082"/>
    </source>
</evidence>
<dbReference type="Pfam" id="PF00924">
    <property type="entry name" value="MS_channel_2nd"/>
    <property type="match status" value="1"/>
</dbReference>
<evidence type="ECO:0000259" key="10">
    <source>
        <dbReference type="Pfam" id="PF21088"/>
    </source>
</evidence>
<dbReference type="Gene3D" id="3.30.70.100">
    <property type="match status" value="1"/>
</dbReference>
<gene>
    <name evidence="11" type="ORF">V3I05_10360</name>
</gene>
<dbReference type="InterPro" id="IPR011066">
    <property type="entry name" value="MscS_channel_C_sf"/>
</dbReference>
<dbReference type="PANTHER" id="PTHR30221:SF1">
    <property type="entry name" value="SMALL-CONDUCTANCE MECHANOSENSITIVE CHANNEL"/>
    <property type="match status" value="1"/>
</dbReference>
<dbReference type="SUPFAM" id="SSF50182">
    <property type="entry name" value="Sm-like ribonucleoproteins"/>
    <property type="match status" value="1"/>
</dbReference>
<evidence type="ECO:0000256" key="1">
    <source>
        <dbReference type="ARBA" id="ARBA00004651"/>
    </source>
</evidence>
<dbReference type="InterPro" id="IPR049278">
    <property type="entry name" value="MS_channel_C"/>
</dbReference>
<feature type="domain" description="Mechanosensitive ion channel MscS" evidence="8">
    <location>
        <begin position="102"/>
        <end position="168"/>
    </location>
</feature>
<evidence type="ECO:0000256" key="6">
    <source>
        <dbReference type="ARBA" id="ARBA00023136"/>
    </source>
</evidence>
<keyword evidence="5 7" id="KW-1133">Transmembrane helix</keyword>
<dbReference type="Gene3D" id="2.30.30.60">
    <property type="match status" value="1"/>
</dbReference>
<dbReference type="InterPro" id="IPR006685">
    <property type="entry name" value="MscS_channel_2nd"/>
</dbReference>
<keyword evidence="6 7" id="KW-0472">Membrane</keyword>
<feature type="transmembrane region" description="Helical" evidence="7">
    <location>
        <begin position="85"/>
        <end position="116"/>
    </location>
</feature>
<dbReference type="Gene3D" id="1.10.287.1260">
    <property type="match status" value="1"/>
</dbReference>
<feature type="transmembrane region" description="Helical" evidence="7">
    <location>
        <begin position="15"/>
        <end position="36"/>
    </location>
</feature>
<dbReference type="Pfam" id="PF21088">
    <property type="entry name" value="MS_channel_1st"/>
    <property type="match status" value="1"/>
</dbReference>
<evidence type="ECO:0000256" key="3">
    <source>
        <dbReference type="ARBA" id="ARBA00022475"/>
    </source>
</evidence>
<dbReference type="Proteomes" id="UP001434737">
    <property type="component" value="Chromosome"/>
</dbReference>
<dbReference type="EMBL" id="CP145316">
    <property type="protein sequence ID" value="XAM18069.1"/>
    <property type="molecule type" value="Genomic_DNA"/>
</dbReference>
<dbReference type="SUPFAM" id="SSF82689">
    <property type="entry name" value="Mechanosensitive channel protein MscS (YggB), C-terminal domain"/>
    <property type="match status" value="1"/>
</dbReference>
<keyword evidence="4 7" id="KW-0812">Transmembrane</keyword>
<dbReference type="InterPro" id="IPR011014">
    <property type="entry name" value="MscS_channel_TM-2"/>
</dbReference>
<comment type="subcellular location">
    <subcellularLocation>
        <location evidence="1">Cell membrane</location>
        <topology evidence="1">Multi-pass membrane protein</topology>
    </subcellularLocation>
</comment>
<protein>
    <submittedName>
        <fullName evidence="11">Mechanosensitive ion channel domain-containing protein</fullName>
    </submittedName>
</protein>
<evidence type="ECO:0000256" key="4">
    <source>
        <dbReference type="ARBA" id="ARBA00022692"/>
    </source>
</evidence>
<dbReference type="PANTHER" id="PTHR30221">
    <property type="entry name" value="SMALL-CONDUCTANCE MECHANOSENSITIVE CHANNEL"/>
    <property type="match status" value="1"/>
</dbReference>
<evidence type="ECO:0000313" key="11">
    <source>
        <dbReference type="EMBL" id="XAM18069.1"/>
    </source>
</evidence>
<evidence type="ECO:0000313" key="12">
    <source>
        <dbReference type="Proteomes" id="UP001434737"/>
    </source>
</evidence>
<dbReference type="RefSeq" id="WP_295700548.1">
    <property type="nucleotide sequence ID" value="NZ_CP145316.1"/>
</dbReference>
<dbReference type="Pfam" id="PF21082">
    <property type="entry name" value="MS_channel_3rd"/>
    <property type="match status" value="1"/>
</dbReference>
<dbReference type="InterPro" id="IPR023408">
    <property type="entry name" value="MscS_beta-dom_sf"/>
</dbReference>
<feature type="transmembrane region" description="Helical" evidence="7">
    <location>
        <begin position="57"/>
        <end position="79"/>
    </location>
</feature>
<evidence type="ECO:0000256" key="7">
    <source>
        <dbReference type="SAM" id="Phobius"/>
    </source>
</evidence>
<evidence type="ECO:0000256" key="5">
    <source>
        <dbReference type="ARBA" id="ARBA00022989"/>
    </source>
</evidence>
<keyword evidence="12" id="KW-1185">Reference proteome</keyword>